<dbReference type="NCBIfam" id="TIGR00756">
    <property type="entry name" value="PPR"/>
    <property type="match status" value="6"/>
</dbReference>
<sequence>MKKIRASSGKIAVGVDRNQGRLKLLRPTITSELVLRVLRSCPCNPVESHRFFSWARTHPSYTPSSAEFDELLRTLARSRHWDSMWKLIHHIQTLDLPLSLDTLSFAIHSFGAESVDRAVEIFNRLPKLGCPQTAAAYNSLLSVLCAVHNFHDAHALVRRMRTFSVLVSGWCKAGRLSDAMGFLEEMGQMGFKPPVRGRDLLIDGLIGAGCLESARELVRRMTKEGVLPDVSTLNSLLNAVCDAGEVEFCIGFLQDVERMGFCADLDTYRVMVPAASRCGRVDEAFRLLNKSMEEGHRPFPSLYAPLVKALCKAGRYGDAFGLFADMKERGHPPNRPVYTMLLKMCGRGGKYVEAAEYLMEMIESGLKPRPSCVDAVTEGLRHCGRYDLVQRIQELEVSRSGAI</sequence>
<evidence type="ECO:0000256" key="1">
    <source>
        <dbReference type="ARBA" id="ARBA00007626"/>
    </source>
</evidence>
<evidence type="ECO:0000313" key="4">
    <source>
        <dbReference type="EMBL" id="KAK1318262.1"/>
    </source>
</evidence>
<comment type="caution">
    <text evidence="4">The sequence shown here is derived from an EMBL/GenBank/DDBJ whole genome shotgun (WGS) entry which is preliminary data.</text>
</comment>
<feature type="repeat" description="PPR" evidence="3">
    <location>
        <begin position="334"/>
        <end position="368"/>
    </location>
</feature>
<dbReference type="Gene3D" id="1.25.40.10">
    <property type="entry name" value="Tetratricopeptide repeat domain"/>
    <property type="match status" value="3"/>
</dbReference>
<keyword evidence="5" id="KW-1185">Reference proteome</keyword>
<dbReference type="PANTHER" id="PTHR47447:SF28">
    <property type="entry name" value="PENTACOTRIPEPTIDE-REPEAT REGION OF PRORP DOMAIN-CONTAINING PROTEIN"/>
    <property type="match status" value="1"/>
</dbReference>
<dbReference type="InterPro" id="IPR011990">
    <property type="entry name" value="TPR-like_helical_dom_sf"/>
</dbReference>
<evidence type="ECO:0000313" key="5">
    <source>
        <dbReference type="Proteomes" id="UP001180020"/>
    </source>
</evidence>
<evidence type="ECO:0000256" key="3">
    <source>
        <dbReference type="PROSITE-ProRule" id="PRU00708"/>
    </source>
</evidence>
<dbReference type="Proteomes" id="UP001180020">
    <property type="component" value="Unassembled WGS sequence"/>
</dbReference>
<dbReference type="SUPFAM" id="SSF48452">
    <property type="entry name" value="TPR-like"/>
    <property type="match status" value="1"/>
</dbReference>
<dbReference type="PANTHER" id="PTHR47447">
    <property type="entry name" value="OS03G0856100 PROTEIN"/>
    <property type="match status" value="1"/>
</dbReference>
<keyword evidence="2" id="KW-0677">Repeat</keyword>
<feature type="repeat" description="PPR" evidence="3">
    <location>
        <begin position="229"/>
        <end position="263"/>
    </location>
</feature>
<accession>A0AAV9F145</accession>
<gene>
    <name evidence="4" type="ORF">QJS10_CPB04g01452</name>
</gene>
<comment type="similarity">
    <text evidence="1">Belongs to the PPR family. P subfamily.</text>
</comment>
<dbReference type="EMBL" id="JAUJYO010000004">
    <property type="protein sequence ID" value="KAK1318262.1"/>
    <property type="molecule type" value="Genomic_DNA"/>
</dbReference>
<feature type="repeat" description="PPR" evidence="3">
    <location>
        <begin position="299"/>
        <end position="333"/>
    </location>
</feature>
<evidence type="ECO:0000256" key="2">
    <source>
        <dbReference type="ARBA" id="ARBA00022737"/>
    </source>
</evidence>
<feature type="repeat" description="PPR" evidence="3">
    <location>
        <begin position="264"/>
        <end position="298"/>
    </location>
</feature>
<proteinExistence type="inferred from homology"/>
<dbReference type="AlphaFoldDB" id="A0AAV9F145"/>
<name>A0AAV9F145_ACOCL</name>
<reference evidence="4" key="2">
    <citation type="submission" date="2023-06" db="EMBL/GenBank/DDBJ databases">
        <authorList>
            <person name="Ma L."/>
            <person name="Liu K.-W."/>
            <person name="Li Z."/>
            <person name="Hsiao Y.-Y."/>
            <person name="Qi Y."/>
            <person name="Fu T."/>
            <person name="Tang G."/>
            <person name="Zhang D."/>
            <person name="Sun W.-H."/>
            <person name="Liu D.-K."/>
            <person name="Li Y."/>
            <person name="Chen G.-Z."/>
            <person name="Liu X.-D."/>
            <person name="Liao X.-Y."/>
            <person name="Jiang Y.-T."/>
            <person name="Yu X."/>
            <person name="Hao Y."/>
            <person name="Huang J."/>
            <person name="Zhao X.-W."/>
            <person name="Ke S."/>
            <person name="Chen Y.-Y."/>
            <person name="Wu W.-L."/>
            <person name="Hsu J.-L."/>
            <person name="Lin Y.-F."/>
            <person name="Huang M.-D."/>
            <person name="Li C.-Y."/>
            <person name="Huang L."/>
            <person name="Wang Z.-W."/>
            <person name="Zhao X."/>
            <person name="Zhong W.-Y."/>
            <person name="Peng D.-H."/>
            <person name="Ahmad S."/>
            <person name="Lan S."/>
            <person name="Zhang J.-S."/>
            <person name="Tsai W.-C."/>
            <person name="Van De Peer Y."/>
            <person name="Liu Z.-J."/>
        </authorList>
    </citation>
    <scope>NUCLEOTIDE SEQUENCE</scope>
    <source>
        <strain evidence="4">CP</strain>
        <tissue evidence="4">Leaves</tissue>
    </source>
</reference>
<dbReference type="PROSITE" id="PS51375">
    <property type="entry name" value="PPR"/>
    <property type="match status" value="5"/>
</dbReference>
<dbReference type="InterPro" id="IPR002885">
    <property type="entry name" value="PPR_rpt"/>
</dbReference>
<dbReference type="Pfam" id="PF13041">
    <property type="entry name" value="PPR_2"/>
    <property type="match status" value="2"/>
</dbReference>
<dbReference type="Pfam" id="PF12854">
    <property type="entry name" value="PPR_1"/>
    <property type="match status" value="1"/>
</dbReference>
<reference evidence="4" key="1">
    <citation type="journal article" date="2023" name="Nat. Commun.">
        <title>Diploid and tetraploid genomes of Acorus and the evolution of monocots.</title>
        <authorList>
            <person name="Ma L."/>
            <person name="Liu K.W."/>
            <person name="Li Z."/>
            <person name="Hsiao Y.Y."/>
            <person name="Qi Y."/>
            <person name="Fu T."/>
            <person name="Tang G.D."/>
            <person name="Zhang D."/>
            <person name="Sun W.H."/>
            <person name="Liu D.K."/>
            <person name="Li Y."/>
            <person name="Chen G.Z."/>
            <person name="Liu X.D."/>
            <person name="Liao X.Y."/>
            <person name="Jiang Y.T."/>
            <person name="Yu X."/>
            <person name="Hao Y."/>
            <person name="Huang J."/>
            <person name="Zhao X.W."/>
            <person name="Ke S."/>
            <person name="Chen Y.Y."/>
            <person name="Wu W.L."/>
            <person name="Hsu J.L."/>
            <person name="Lin Y.F."/>
            <person name="Huang M.D."/>
            <person name="Li C.Y."/>
            <person name="Huang L."/>
            <person name="Wang Z.W."/>
            <person name="Zhao X."/>
            <person name="Zhong W.Y."/>
            <person name="Peng D.H."/>
            <person name="Ahmad S."/>
            <person name="Lan S."/>
            <person name="Zhang J.S."/>
            <person name="Tsai W.C."/>
            <person name="Van de Peer Y."/>
            <person name="Liu Z.J."/>
        </authorList>
    </citation>
    <scope>NUCLEOTIDE SEQUENCE</scope>
    <source>
        <strain evidence="4">CP</strain>
    </source>
</reference>
<organism evidence="4 5">
    <name type="scientific">Acorus calamus</name>
    <name type="common">Sweet flag</name>
    <dbReference type="NCBI Taxonomy" id="4465"/>
    <lineage>
        <taxon>Eukaryota</taxon>
        <taxon>Viridiplantae</taxon>
        <taxon>Streptophyta</taxon>
        <taxon>Embryophyta</taxon>
        <taxon>Tracheophyta</taxon>
        <taxon>Spermatophyta</taxon>
        <taxon>Magnoliopsida</taxon>
        <taxon>Liliopsida</taxon>
        <taxon>Acoraceae</taxon>
        <taxon>Acorus</taxon>
    </lineage>
</organism>
<feature type="repeat" description="PPR" evidence="3">
    <location>
        <begin position="159"/>
        <end position="193"/>
    </location>
</feature>
<protein>
    <submittedName>
        <fullName evidence="4">Pentatricopeptide repeat-containing protein</fullName>
    </submittedName>
</protein>
<dbReference type="Pfam" id="PF01535">
    <property type="entry name" value="PPR"/>
    <property type="match status" value="1"/>
</dbReference>